<keyword evidence="3" id="KW-1185">Reference proteome</keyword>
<evidence type="ECO:0000313" key="2">
    <source>
        <dbReference type="EMBL" id="KAB0266236.1"/>
    </source>
</evidence>
<reference evidence="2 3" key="1">
    <citation type="journal article" date="2019" name="Microorganisms">
        <title>Genome Insights into the Novel Species Microvirga brassicacearum, a Rapeseed Endophyte with Biotechnological Potential.</title>
        <authorList>
            <person name="Jimenez-Gomez A."/>
            <person name="Saati-Santamaria Z."/>
            <person name="Igual J.M."/>
            <person name="Rivas R."/>
            <person name="Mateos P.F."/>
            <person name="Garcia-Fraile P."/>
        </authorList>
    </citation>
    <scope>NUCLEOTIDE SEQUENCE [LARGE SCALE GENOMIC DNA]</scope>
    <source>
        <strain evidence="2 3">CDVBN77</strain>
    </source>
</reference>
<dbReference type="Proteomes" id="UP000325684">
    <property type="component" value="Unassembled WGS sequence"/>
</dbReference>
<dbReference type="EMBL" id="VCMV01000023">
    <property type="protein sequence ID" value="KAB0266236.1"/>
    <property type="molecule type" value="Genomic_DNA"/>
</dbReference>
<accession>A0A5N3P918</accession>
<evidence type="ECO:0000313" key="3">
    <source>
        <dbReference type="Proteomes" id="UP000325684"/>
    </source>
</evidence>
<feature type="region of interest" description="Disordered" evidence="1">
    <location>
        <begin position="12"/>
        <end position="34"/>
    </location>
</feature>
<proteinExistence type="predicted"/>
<organism evidence="2 3">
    <name type="scientific">Microvirga brassicacearum</name>
    <dbReference type="NCBI Taxonomy" id="2580413"/>
    <lineage>
        <taxon>Bacteria</taxon>
        <taxon>Pseudomonadati</taxon>
        <taxon>Pseudomonadota</taxon>
        <taxon>Alphaproteobacteria</taxon>
        <taxon>Hyphomicrobiales</taxon>
        <taxon>Methylobacteriaceae</taxon>
        <taxon>Microvirga</taxon>
    </lineage>
</organism>
<sequence length="74" mass="8021">MTLVARDVRLPSQPRIEVPADRDDPARPGAGFPPAFKPVALPALAAAVRSAYREPPRKSTVDFPTILRISAMLD</sequence>
<dbReference type="AlphaFoldDB" id="A0A5N3P918"/>
<gene>
    <name evidence="2" type="ORF">FEZ63_14735</name>
</gene>
<evidence type="ECO:0000256" key="1">
    <source>
        <dbReference type="SAM" id="MobiDB-lite"/>
    </source>
</evidence>
<name>A0A5N3P918_9HYPH</name>
<dbReference type="RefSeq" id="WP_150945765.1">
    <property type="nucleotide sequence ID" value="NZ_VCMV01000023.1"/>
</dbReference>
<protein>
    <submittedName>
        <fullName evidence="2">Uncharacterized protein</fullName>
    </submittedName>
</protein>
<comment type="caution">
    <text evidence="2">The sequence shown here is derived from an EMBL/GenBank/DDBJ whole genome shotgun (WGS) entry which is preliminary data.</text>
</comment>